<feature type="transmembrane region" description="Helical" evidence="6">
    <location>
        <begin position="221"/>
        <end position="242"/>
    </location>
</feature>
<dbReference type="EMBL" id="JAGYPE020000019">
    <property type="protein sequence ID" value="MCH6266328.1"/>
    <property type="molecule type" value="Genomic_DNA"/>
</dbReference>
<evidence type="ECO:0000313" key="9">
    <source>
        <dbReference type="EMBL" id="MCH6266328.1"/>
    </source>
</evidence>
<dbReference type="InterPro" id="IPR036259">
    <property type="entry name" value="MFS_trans_sf"/>
</dbReference>
<feature type="domain" description="Major facilitator superfamily (MFS) profile" evidence="7">
    <location>
        <begin position="9"/>
        <end position="394"/>
    </location>
</feature>
<dbReference type="RefSeq" id="WP_213140016.1">
    <property type="nucleotide sequence ID" value="NZ_JAGYPE020000019.1"/>
</dbReference>
<dbReference type="Pfam" id="PF06779">
    <property type="entry name" value="MFS_4"/>
    <property type="match status" value="1"/>
</dbReference>
<dbReference type="PANTHER" id="PTHR23537">
    <property type="match status" value="1"/>
</dbReference>
<evidence type="ECO:0000256" key="5">
    <source>
        <dbReference type="ARBA" id="ARBA00023136"/>
    </source>
</evidence>
<feature type="transmembrane region" description="Helical" evidence="6">
    <location>
        <begin position="12"/>
        <end position="31"/>
    </location>
</feature>
<keyword evidence="5 6" id="KW-0472">Membrane</keyword>
<keyword evidence="10" id="KW-1185">Reference proteome</keyword>
<feature type="transmembrane region" description="Helical" evidence="6">
    <location>
        <begin position="135"/>
        <end position="157"/>
    </location>
</feature>
<dbReference type="EMBL" id="JAGYPE010000001">
    <property type="protein sequence ID" value="MBS4179981.1"/>
    <property type="molecule type" value="Genomic_DNA"/>
</dbReference>
<comment type="caution">
    <text evidence="8">The sequence shown here is derived from an EMBL/GenBank/DDBJ whole genome shotgun (WGS) entry which is preliminary data.</text>
</comment>
<name>A0A942SUA4_9BACI</name>
<feature type="transmembrane region" description="Helical" evidence="6">
    <location>
        <begin position="51"/>
        <end position="72"/>
    </location>
</feature>
<dbReference type="Proteomes" id="UP000677265">
    <property type="component" value="Unassembled WGS sequence"/>
</dbReference>
<dbReference type="PANTHER" id="PTHR23537:SF1">
    <property type="entry name" value="SUGAR TRANSPORTER"/>
    <property type="match status" value="1"/>
</dbReference>
<feature type="transmembrane region" description="Helical" evidence="6">
    <location>
        <begin position="338"/>
        <end position="362"/>
    </location>
</feature>
<evidence type="ECO:0000256" key="4">
    <source>
        <dbReference type="ARBA" id="ARBA00022989"/>
    </source>
</evidence>
<feature type="transmembrane region" description="Helical" evidence="6">
    <location>
        <begin position="169"/>
        <end position="189"/>
    </location>
</feature>
<dbReference type="InterPro" id="IPR010645">
    <property type="entry name" value="MFS_4"/>
</dbReference>
<feature type="transmembrane region" description="Helical" evidence="6">
    <location>
        <begin position="79"/>
        <end position="96"/>
    </location>
</feature>
<reference evidence="8" key="1">
    <citation type="submission" date="2021-05" db="EMBL/GenBank/DDBJ databases">
        <title>Novel Bacillus species.</title>
        <authorList>
            <person name="Liu G."/>
        </authorList>
    </citation>
    <scope>NUCLEOTIDE SEQUENCE</scope>
    <source>
        <strain evidence="8 10">FJAT-50051</strain>
    </source>
</reference>
<organism evidence="8">
    <name type="scientific">Neobacillus citreus</name>
    <dbReference type="NCBI Taxonomy" id="2833578"/>
    <lineage>
        <taxon>Bacteria</taxon>
        <taxon>Bacillati</taxon>
        <taxon>Bacillota</taxon>
        <taxon>Bacilli</taxon>
        <taxon>Bacillales</taxon>
        <taxon>Bacillaceae</taxon>
        <taxon>Neobacillus</taxon>
    </lineage>
</organism>
<feature type="transmembrane region" description="Helical" evidence="6">
    <location>
        <begin position="281"/>
        <end position="299"/>
    </location>
</feature>
<gene>
    <name evidence="8" type="ORF">KHB02_01130</name>
    <name evidence="9" type="ORF">KHB02_012430</name>
</gene>
<feature type="transmembrane region" description="Helical" evidence="6">
    <location>
        <begin position="102"/>
        <end position="128"/>
    </location>
</feature>
<keyword evidence="3 6" id="KW-0812">Transmembrane</keyword>
<comment type="subcellular location">
    <subcellularLocation>
        <location evidence="1">Cell membrane</location>
        <topology evidence="1">Multi-pass membrane protein</topology>
    </subcellularLocation>
</comment>
<dbReference type="AlphaFoldDB" id="A0A942SUA4"/>
<keyword evidence="2" id="KW-0813">Transport</keyword>
<feature type="transmembrane region" description="Helical" evidence="6">
    <location>
        <begin position="305"/>
        <end position="326"/>
    </location>
</feature>
<proteinExistence type="predicted"/>
<dbReference type="InterPro" id="IPR020846">
    <property type="entry name" value="MFS_dom"/>
</dbReference>
<dbReference type="SUPFAM" id="SSF103473">
    <property type="entry name" value="MFS general substrate transporter"/>
    <property type="match status" value="1"/>
</dbReference>
<dbReference type="Gene3D" id="1.20.1250.20">
    <property type="entry name" value="MFS general substrate transporter like domains"/>
    <property type="match status" value="2"/>
</dbReference>
<protein>
    <submittedName>
        <fullName evidence="8">MFS transporter</fullName>
    </submittedName>
</protein>
<sequence length="412" mass="44890">MEHKNQNNLFTYALIGMLTTAVVLAFARLSYGVILPFMRDGLNLSYKEAGFLGTTTSFGYLSTLIFAGILASKWGSKRTVLLGISLVTAGLAGLSLGNSYLLAFLFMLLLGIGTSFTFTPFITLLVSWFPQKKGFVIGLTTSGAGIGILFAGMIVPYLSSLNSENGWRWAWGIYAAIGILVVILTMIFIKNPPAEPVSEKQQQKTPAKEIYKNPKVINIGLIYGVVGLTYIVQVIFIMSYMIDVGISVKFAGQLMALNGVLSIFSGPFWGFVSDRFGRRKSLILTMGLTMFSMLLPVLFPTQLGFTLHIILMSSTSTGLFTLTQAASMDHVKPSEMPIAFSYVTFYFAVGQLVGPAIAGWLIEDFGGFRTAFIFSTVCLTVGIILTLKVKNAAQNEQVKINLNTDLKEHVSP</sequence>
<evidence type="ECO:0000256" key="1">
    <source>
        <dbReference type="ARBA" id="ARBA00004651"/>
    </source>
</evidence>
<dbReference type="GO" id="GO:0022857">
    <property type="term" value="F:transmembrane transporter activity"/>
    <property type="evidence" value="ECO:0007669"/>
    <property type="project" value="InterPro"/>
</dbReference>
<dbReference type="GO" id="GO:0005886">
    <property type="term" value="C:plasma membrane"/>
    <property type="evidence" value="ECO:0007669"/>
    <property type="project" value="UniProtKB-SubCell"/>
</dbReference>
<keyword evidence="4 6" id="KW-1133">Transmembrane helix</keyword>
<dbReference type="PROSITE" id="PS50850">
    <property type="entry name" value="MFS"/>
    <property type="match status" value="1"/>
</dbReference>
<accession>A0A942SUA4</accession>
<feature type="transmembrane region" description="Helical" evidence="6">
    <location>
        <begin position="368"/>
        <end position="387"/>
    </location>
</feature>
<feature type="transmembrane region" description="Helical" evidence="6">
    <location>
        <begin position="254"/>
        <end position="272"/>
    </location>
</feature>
<evidence type="ECO:0000256" key="6">
    <source>
        <dbReference type="SAM" id="Phobius"/>
    </source>
</evidence>
<evidence type="ECO:0000259" key="7">
    <source>
        <dbReference type="PROSITE" id="PS50850"/>
    </source>
</evidence>
<evidence type="ECO:0000313" key="10">
    <source>
        <dbReference type="Proteomes" id="UP000677265"/>
    </source>
</evidence>
<evidence type="ECO:0000313" key="8">
    <source>
        <dbReference type="EMBL" id="MBS4179981.1"/>
    </source>
</evidence>
<evidence type="ECO:0000256" key="3">
    <source>
        <dbReference type="ARBA" id="ARBA00022692"/>
    </source>
</evidence>
<evidence type="ECO:0000256" key="2">
    <source>
        <dbReference type="ARBA" id="ARBA00022448"/>
    </source>
</evidence>